<dbReference type="PANTHER" id="PTHR46609:SF6">
    <property type="entry name" value="EXONUCLEASE, PHAGE-TYPE_RECB, C-TERMINAL DOMAIN-CONTAINING PROTEIN-RELATED"/>
    <property type="match status" value="1"/>
</dbReference>
<dbReference type="PANTHER" id="PTHR46609">
    <property type="entry name" value="EXONUCLEASE, PHAGE-TYPE/RECB, C-TERMINAL DOMAIN-CONTAINING PROTEIN"/>
    <property type="match status" value="1"/>
</dbReference>
<evidence type="ECO:0000313" key="3">
    <source>
        <dbReference type="Proteomes" id="UP001190700"/>
    </source>
</evidence>
<dbReference type="InterPro" id="IPR011604">
    <property type="entry name" value="PDDEXK-like_dom_sf"/>
</dbReference>
<dbReference type="CDD" id="cd22343">
    <property type="entry name" value="PDDEXK_lambda_exonuclease-like"/>
    <property type="match status" value="1"/>
</dbReference>
<keyword evidence="3" id="KW-1185">Reference proteome</keyword>
<dbReference type="SUPFAM" id="SSF52980">
    <property type="entry name" value="Restriction endonuclease-like"/>
    <property type="match status" value="1"/>
</dbReference>
<dbReference type="EMBL" id="LGRX02006437">
    <property type="protein sequence ID" value="KAK3276671.1"/>
    <property type="molecule type" value="Genomic_DNA"/>
</dbReference>
<dbReference type="AlphaFoldDB" id="A0AAE0GEL6"/>
<feature type="domain" description="YqaJ viral recombinase" evidence="1">
    <location>
        <begin position="91"/>
        <end position="199"/>
    </location>
</feature>
<accession>A0AAE0GEL6</accession>
<dbReference type="Gene3D" id="3.90.320.10">
    <property type="match status" value="1"/>
</dbReference>
<evidence type="ECO:0000259" key="1">
    <source>
        <dbReference type="Pfam" id="PF09588"/>
    </source>
</evidence>
<dbReference type="NCBIfam" id="TIGR03033">
    <property type="entry name" value="phage_rel_nuc"/>
    <property type="match status" value="1"/>
</dbReference>
<dbReference type="Pfam" id="PF09588">
    <property type="entry name" value="YqaJ"/>
    <property type="match status" value="1"/>
</dbReference>
<name>A0AAE0GEL6_9CHLO</name>
<proteinExistence type="predicted"/>
<organism evidence="2 3">
    <name type="scientific">Cymbomonas tetramitiformis</name>
    <dbReference type="NCBI Taxonomy" id="36881"/>
    <lineage>
        <taxon>Eukaryota</taxon>
        <taxon>Viridiplantae</taxon>
        <taxon>Chlorophyta</taxon>
        <taxon>Pyramimonadophyceae</taxon>
        <taxon>Pyramimonadales</taxon>
        <taxon>Pyramimonadaceae</taxon>
        <taxon>Cymbomonas</taxon>
    </lineage>
</organism>
<protein>
    <recommendedName>
        <fullName evidence="1">YqaJ viral recombinase domain-containing protein</fullName>
    </recommendedName>
</protein>
<dbReference type="GO" id="GO:0006281">
    <property type="term" value="P:DNA repair"/>
    <property type="evidence" value="ECO:0007669"/>
    <property type="project" value="UniProtKB-ARBA"/>
</dbReference>
<dbReference type="InterPro" id="IPR019080">
    <property type="entry name" value="YqaJ_viral_recombinase"/>
</dbReference>
<sequence>MILRNFTCPTNFNTKLQSRRQCSSSQQSLSQNSRDAICIVALQRAGGYDSRDPRTRADQAEEAETKDILPKVQQLLDIEATGAWPAQLSPEWRRARAQMLTASDVKTAIGENKHMTPKMLIDQKCGILPYPKENAAMRHGNYYEGEARHAYEAQSGETCFEFGLKSHEEISWLGGSPDGITASGRLVEIKCPYSKKSSPRGLLHRHYAQVNRASLSDS</sequence>
<dbReference type="InterPro" id="IPR051703">
    <property type="entry name" value="NF-kappa-B_Signaling_Reg"/>
</dbReference>
<dbReference type="InterPro" id="IPR011335">
    <property type="entry name" value="Restrct_endonuc-II-like"/>
</dbReference>
<dbReference type="Proteomes" id="UP001190700">
    <property type="component" value="Unassembled WGS sequence"/>
</dbReference>
<reference evidence="2 3" key="1">
    <citation type="journal article" date="2015" name="Genome Biol. Evol.">
        <title>Comparative Genomics of a Bacterivorous Green Alga Reveals Evolutionary Causalities and Consequences of Phago-Mixotrophic Mode of Nutrition.</title>
        <authorList>
            <person name="Burns J.A."/>
            <person name="Paasch A."/>
            <person name="Narechania A."/>
            <person name="Kim E."/>
        </authorList>
    </citation>
    <scope>NUCLEOTIDE SEQUENCE [LARGE SCALE GENOMIC DNA]</scope>
    <source>
        <strain evidence="2 3">PLY_AMNH</strain>
    </source>
</reference>
<dbReference type="InterPro" id="IPR017482">
    <property type="entry name" value="Lambda-type_endonuclease"/>
</dbReference>
<comment type="caution">
    <text evidence="2">The sequence shown here is derived from an EMBL/GenBank/DDBJ whole genome shotgun (WGS) entry which is preliminary data.</text>
</comment>
<evidence type="ECO:0000313" key="2">
    <source>
        <dbReference type="EMBL" id="KAK3276671.1"/>
    </source>
</evidence>
<gene>
    <name evidence="2" type="ORF">CYMTET_15275</name>
</gene>